<accession>A0A375YQC8</accession>
<proteinExistence type="predicted"/>
<name>A0A375YQC8_MYCPF</name>
<dbReference type="RefSeq" id="WP_083145351.1">
    <property type="nucleotide sequence ID" value="NZ_MVID01000022.1"/>
</dbReference>
<gene>
    <name evidence="2" type="ORF">MPP7335_05097</name>
</gene>
<dbReference type="EMBL" id="UEGS01000001">
    <property type="protein sequence ID" value="SRX83322.1"/>
    <property type="molecule type" value="Genomic_DNA"/>
</dbReference>
<dbReference type="STRING" id="39692.BST38_20690"/>
<organism evidence="2 3">
    <name type="scientific">Mycolicibacterium parafortuitum</name>
    <name type="common">Mycobacterium parafortuitum</name>
    <dbReference type="NCBI Taxonomy" id="39692"/>
    <lineage>
        <taxon>Bacteria</taxon>
        <taxon>Bacillati</taxon>
        <taxon>Actinomycetota</taxon>
        <taxon>Actinomycetes</taxon>
        <taxon>Mycobacteriales</taxon>
        <taxon>Mycobacteriaceae</taxon>
        <taxon>Mycolicibacterium</taxon>
    </lineage>
</organism>
<evidence type="ECO:0000313" key="2">
    <source>
        <dbReference type="EMBL" id="SRX83322.1"/>
    </source>
</evidence>
<feature type="region of interest" description="Disordered" evidence="1">
    <location>
        <begin position="149"/>
        <end position="168"/>
    </location>
</feature>
<evidence type="ECO:0000313" key="3">
    <source>
        <dbReference type="Proteomes" id="UP000252008"/>
    </source>
</evidence>
<protein>
    <submittedName>
        <fullName evidence="2">Uncharacterized protein</fullName>
    </submittedName>
</protein>
<reference evidence="2 3" key="1">
    <citation type="submission" date="2018-05" db="EMBL/GenBank/DDBJ databases">
        <authorList>
            <consortium name="IHU Genomes"/>
        </authorList>
    </citation>
    <scope>NUCLEOTIDE SEQUENCE [LARGE SCALE GENOMIC DNA]</scope>
    <source>
        <strain evidence="2 3">P7335</strain>
    </source>
</reference>
<keyword evidence="3" id="KW-1185">Reference proteome</keyword>
<sequence length="168" mass="18017">MSYRLEVVTDRIDEAVLRAGGLMFDHCRAGWQVVVVTVDATHAEALAILGVRAEPPGAESEGNTKQDRSFRTVVAPLEHLTTPESTADASLLWGEPLGETAGRVLLPVRHQLSAAARAFKSHAMRCAGLQASDMAEERFWIRDRPPLSAVSGRSGTRSPTMVGGWAGG</sequence>
<evidence type="ECO:0000256" key="1">
    <source>
        <dbReference type="SAM" id="MobiDB-lite"/>
    </source>
</evidence>
<dbReference type="Proteomes" id="UP000252008">
    <property type="component" value="Unassembled WGS sequence"/>
</dbReference>
<dbReference type="AlphaFoldDB" id="A0A375YQC8"/>